<dbReference type="EMBL" id="QRYT01000001">
    <property type="protein sequence ID" value="RGV13898.1"/>
    <property type="molecule type" value="Genomic_DNA"/>
</dbReference>
<dbReference type="RefSeq" id="WP_005938087.1">
    <property type="nucleotide sequence ID" value="NZ_DAWDIY010000019.1"/>
</dbReference>
<evidence type="ECO:0000313" key="2">
    <source>
        <dbReference type="EMBL" id="MCB7282735.1"/>
    </source>
</evidence>
<keyword evidence="1" id="KW-0812">Transmembrane</keyword>
<evidence type="ECO:0000256" key="1">
    <source>
        <dbReference type="SAM" id="Phobius"/>
    </source>
</evidence>
<reference evidence="2" key="2">
    <citation type="submission" date="2021-10" db="EMBL/GenBank/DDBJ databases">
        <title>Collection of gut derived symbiotic bacterial strains cultured from healthy donors.</title>
        <authorList>
            <person name="Lin H."/>
            <person name="Littmann E."/>
            <person name="Kohout C."/>
            <person name="Pamer E.G."/>
        </authorList>
    </citation>
    <scope>NUCLEOTIDE SEQUENCE</scope>
    <source>
        <strain evidence="2">DFI.1.167</strain>
    </source>
</reference>
<accession>A0A396F7U5</accession>
<organism evidence="3 4">
    <name type="scientific">Phocaeicola vulgatus</name>
    <name type="common">Bacteroides vulgatus</name>
    <dbReference type="NCBI Taxonomy" id="821"/>
    <lineage>
        <taxon>Bacteria</taxon>
        <taxon>Pseudomonadati</taxon>
        <taxon>Bacteroidota</taxon>
        <taxon>Bacteroidia</taxon>
        <taxon>Bacteroidales</taxon>
        <taxon>Bacteroidaceae</taxon>
        <taxon>Phocaeicola</taxon>
    </lineage>
</organism>
<dbReference type="EMBL" id="JAJCQG010000065">
    <property type="protein sequence ID" value="MCB7282735.1"/>
    <property type="molecule type" value="Genomic_DNA"/>
</dbReference>
<proteinExistence type="predicted"/>
<comment type="caution">
    <text evidence="3">The sequence shown here is derived from an EMBL/GenBank/DDBJ whole genome shotgun (WGS) entry which is preliminary data.</text>
</comment>
<feature type="transmembrane region" description="Helical" evidence="1">
    <location>
        <begin position="7"/>
        <end position="30"/>
    </location>
</feature>
<gene>
    <name evidence="3" type="ORF">DWW27_00615</name>
    <name evidence="2" type="ORF">LI282_17035</name>
</gene>
<feature type="transmembrane region" description="Helical" evidence="1">
    <location>
        <begin position="36"/>
        <end position="53"/>
    </location>
</feature>
<name>A0A396F7U5_PHOVU</name>
<evidence type="ECO:0000313" key="3">
    <source>
        <dbReference type="EMBL" id="RGV13898.1"/>
    </source>
</evidence>
<dbReference type="AlphaFoldDB" id="A0A396F7U5"/>
<keyword evidence="1" id="KW-0472">Membrane</keyword>
<sequence>MNKFVNISQLILSCIMLFAVVVSIVAHIILGNIASFIGYLVSAVFIFLTWKLVRISWMEFQNENK</sequence>
<keyword evidence="1" id="KW-1133">Transmembrane helix</keyword>
<dbReference type="GeneID" id="60062903"/>
<dbReference type="Proteomes" id="UP001199363">
    <property type="component" value="Unassembled WGS sequence"/>
</dbReference>
<reference evidence="3 4" key="1">
    <citation type="submission" date="2018-08" db="EMBL/GenBank/DDBJ databases">
        <title>A genome reference for cultivated species of the human gut microbiota.</title>
        <authorList>
            <person name="Zou Y."/>
            <person name="Xue W."/>
            <person name="Luo G."/>
        </authorList>
    </citation>
    <scope>NUCLEOTIDE SEQUENCE [LARGE SCALE GENOMIC DNA]</scope>
    <source>
        <strain evidence="3 4">AF14-8</strain>
    </source>
</reference>
<evidence type="ECO:0000313" key="4">
    <source>
        <dbReference type="Proteomes" id="UP000285379"/>
    </source>
</evidence>
<protein>
    <submittedName>
        <fullName evidence="3">Uncharacterized protein</fullName>
    </submittedName>
</protein>
<dbReference type="Proteomes" id="UP000285379">
    <property type="component" value="Unassembled WGS sequence"/>
</dbReference>